<gene>
    <name evidence="1" type="ORF">K8V90_10940</name>
</gene>
<dbReference type="PROSITE" id="PS51273">
    <property type="entry name" value="GATASE_TYPE_1"/>
    <property type="match status" value="1"/>
</dbReference>
<dbReference type="SUPFAM" id="SSF52317">
    <property type="entry name" value="Class I glutamine amidotransferase-like"/>
    <property type="match status" value="1"/>
</dbReference>
<accession>A0A921N285</accession>
<dbReference type="Gene3D" id="3.40.50.880">
    <property type="match status" value="1"/>
</dbReference>
<proteinExistence type="predicted"/>
<dbReference type="GO" id="GO:0005737">
    <property type="term" value="C:cytoplasm"/>
    <property type="evidence" value="ECO:0007669"/>
    <property type="project" value="TreeGrafter"/>
</dbReference>
<dbReference type="InterPro" id="IPR029062">
    <property type="entry name" value="Class_I_gatase-like"/>
</dbReference>
<organism evidence="1 2">
    <name type="scientific">Romboutsia timonensis</name>
    <dbReference type="NCBI Taxonomy" id="1776391"/>
    <lineage>
        <taxon>Bacteria</taxon>
        <taxon>Bacillati</taxon>
        <taxon>Bacillota</taxon>
        <taxon>Clostridia</taxon>
        <taxon>Peptostreptococcales</taxon>
        <taxon>Peptostreptococcaceae</taxon>
        <taxon>Romboutsia</taxon>
    </lineage>
</organism>
<comment type="caution">
    <text evidence="1">The sequence shown here is derived from an EMBL/GenBank/DDBJ whole genome shotgun (WGS) entry which is preliminary data.</text>
</comment>
<reference evidence="1" key="2">
    <citation type="submission" date="2021-09" db="EMBL/GenBank/DDBJ databases">
        <authorList>
            <person name="Gilroy R."/>
        </authorList>
    </citation>
    <scope>NUCLEOTIDE SEQUENCE</scope>
    <source>
        <strain evidence="1">1277</strain>
    </source>
</reference>
<dbReference type="AlphaFoldDB" id="A0A921N285"/>
<dbReference type="PANTHER" id="PTHR10099">
    <property type="entry name" value="PHOSPHORIBOSYLFORMYLGLYCINAMIDINE SYNTHASE"/>
    <property type="match status" value="1"/>
</dbReference>
<protein>
    <submittedName>
        <fullName evidence="1">Phosphoribosylformylglycinamidine synthase subunit PurQ</fullName>
    </submittedName>
</protein>
<dbReference type="Pfam" id="PF13507">
    <property type="entry name" value="GATase_5"/>
    <property type="match status" value="1"/>
</dbReference>
<sequence>MLGICNGFQALIKLGLVPYGEIRETSIDAPTLTYNNIGRHQSKIVRTRIASNKSPWLSATEVGDTHSIAISHGEGKFVASEEVMRKLIANGQIATQYVDFNDNATYDIDFNPNGSTYAVEGITSADGRIFGKMGHSERIGEHVIKNIIGEKDQKIFESGVNYFK</sequence>
<dbReference type="EMBL" id="DYUB01000341">
    <property type="protein sequence ID" value="HJG97607.1"/>
    <property type="molecule type" value="Genomic_DNA"/>
</dbReference>
<dbReference type="GO" id="GO:0006164">
    <property type="term" value="P:purine nucleotide biosynthetic process"/>
    <property type="evidence" value="ECO:0007669"/>
    <property type="project" value="TreeGrafter"/>
</dbReference>
<dbReference type="SMART" id="SM01211">
    <property type="entry name" value="GATase_5"/>
    <property type="match status" value="1"/>
</dbReference>
<feature type="non-terminal residue" evidence="1">
    <location>
        <position position="1"/>
    </location>
</feature>
<dbReference type="PANTHER" id="PTHR10099:SF1">
    <property type="entry name" value="PHOSPHORIBOSYLFORMYLGLYCINAMIDINE SYNTHASE"/>
    <property type="match status" value="1"/>
</dbReference>
<reference evidence="1" key="1">
    <citation type="journal article" date="2021" name="PeerJ">
        <title>Extensive microbial diversity within the chicken gut microbiome revealed by metagenomics and culture.</title>
        <authorList>
            <person name="Gilroy R."/>
            <person name="Ravi A."/>
            <person name="Getino M."/>
            <person name="Pursley I."/>
            <person name="Horton D.L."/>
            <person name="Alikhan N.F."/>
            <person name="Baker D."/>
            <person name="Gharbi K."/>
            <person name="Hall N."/>
            <person name="Watson M."/>
            <person name="Adriaenssens E.M."/>
            <person name="Foster-Nyarko E."/>
            <person name="Jarju S."/>
            <person name="Secka A."/>
            <person name="Antonio M."/>
            <person name="Oren A."/>
            <person name="Chaudhuri R.R."/>
            <person name="La Ragione R."/>
            <person name="Hildebrand F."/>
            <person name="Pallen M.J."/>
        </authorList>
    </citation>
    <scope>NUCLEOTIDE SEQUENCE</scope>
    <source>
        <strain evidence="1">1277</strain>
    </source>
</reference>
<dbReference type="Proteomes" id="UP000776700">
    <property type="component" value="Unassembled WGS sequence"/>
</dbReference>
<evidence type="ECO:0000313" key="2">
    <source>
        <dbReference type="Proteomes" id="UP000776700"/>
    </source>
</evidence>
<name>A0A921N285_9FIRM</name>
<dbReference type="GO" id="GO:0004642">
    <property type="term" value="F:phosphoribosylformylglycinamidine synthase activity"/>
    <property type="evidence" value="ECO:0007669"/>
    <property type="project" value="TreeGrafter"/>
</dbReference>
<evidence type="ECO:0000313" key="1">
    <source>
        <dbReference type="EMBL" id="HJG97607.1"/>
    </source>
</evidence>